<evidence type="ECO:0000313" key="1">
    <source>
        <dbReference type="EMBL" id="GFS40639.1"/>
    </source>
</evidence>
<dbReference type="Proteomes" id="UP000886998">
    <property type="component" value="Unassembled WGS sequence"/>
</dbReference>
<protein>
    <submittedName>
        <fullName evidence="1">Uncharacterized protein</fullName>
    </submittedName>
</protein>
<dbReference type="EMBL" id="BMAV01025334">
    <property type="protein sequence ID" value="GFS40639.1"/>
    <property type="molecule type" value="Genomic_DNA"/>
</dbReference>
<sequence length="112" mass="13067">MNQIRPIKISGRKNKKTGPMRNVVFEKDETSNFCSDECSLRDVPSRWRSLTLSLDRANDRLTIGRFDHDVTNYLPCGMEMGEIAMLALEVKWYEARKMGYIYKNTYQSFGCQ</sequence>
<gene>
    <name evidence="1" type="primary">AVEN_266344_1</name>
    <name evidence="1" type="ORF">TNIN_183081</name>
</gene>
<reference evidence="1" key="1">
    <citation type="submission" date="2020-08" db="EMBL/GenBank/DDBJ databases">
        <title>Multicomponent nature underlies the extraordinary mechanical properties of spider dragline silk.</title>
        <authorList>
            <person name="Kono N."/>
            <person name="Nakamura H."/>
            <person name="Mori M."/>
            <person name="Yoshida Y."/>
            <person name="Ohtoshi R."/>
            <person name="Malay A.D."/>
            <person name="Moran D.A.P."/>
            <person name="Tomita M."/>
            <person name="Numata K."/>
            <person name="Arakawa K."/>
        </authorList>
    </citation>
    <scope>NUCLEOTIDE SEQUENCE</scope>
</reference>
<accession>A0A8X6IF79</accession>
<dbReference type="OrthoDB" id="6406825at2759"/>
<proteinExistence type="predicted"/>
<keyword evidence="2" id="KW-1185">Reference proteome</keyword>
<dbReference type="AlphaFoldDB" id="A0A8X6IF79"/>
<comment type="caution">
    <text evidence="1">The sequence shown here is derived from an EMBL/GenBank/DDBJ whole genome shotgun (WGS) entry which is preliminary data.</text>
</comment>
<organism evidence="1 2">
    <name type="scientific">Trichonephila inaurata madagascariensis</name>
    <dbReference type="NCBI Taxonomy" id="2747483"/>
    <lineage>
        <taxon>Eukaryota</taxon>
        <taxon>Metazoa</taxon>
        <taxon>Ecdysozoa</taxon>
        <taxon>Arthropoda</taxon>
        <taxon>Chelicerata</taxon>
        <taxon>Arachnida</taxon>
        <taxon>Araneae</taxon>
        <taxon>Araneomorphae</taxon>
        <taxon>Entelegynae</taxon>
        <taxon>Araneoidea</taxon>
        <taxon>Nephilidae</taxon>
        <taxon>Trichonephila</taxon>
        <taxon>Trichonephila inaurata</taxon>
    </lineage>
</organism>
<evidence type="ECO:0000313" key="2">
    <source>
        <dbReference type="Proteomes" id="UP000886998"/>
    </source>
</evidence>
<name>A0A8X6IF79_9ARAC</name>